<keyword evidence="8" id="KW-1185">Reference proteome</keyword>
<reference evidence="7 8" key="1">
    <citation type="submission" date="2013-11" db="EMBL/GenBank/DDBJ databases">
        <title>Metagenomic analysis of a methanogenic consortium involved in long chain n-alkane degradation.</title>
        <authorList>
            <person name="Davidova I.A."/>
            <person name="Callaghan A.V."/>
            <person name="Wawrik B."/>
            <person name="Pruitt S."/>
            <person name="Marks C."/>
            <person name="Duncan K.E."/>
            <person name="Suflita J.M."/>
        </authorList>
    </citation>
    <scope>NUCLEOTIDE SEQUENCE [LARGE SCALE GENOMIC DNA]</scope>
    <source>
        <strain evidence="7 8">SPR</strain>
    </source>
</reference>
<feature type="domain" description="4Fe-4S ferredoxin-type" evidence="6">
    <location>
        <begin position="186"/>
        <end position="215"/>
    </location>
</feature>
<dbReference type="PROSITE" id="PS50902">
    <property type="entry name" value="FLAVODOXIN_LIKE"/>
    <property type="match status" value="1"/>
</dbReference>
<sequence length="266" mass="28851">MNIEVVKLACFSPTGTTKAIAKAIAKGIGETTVEMVDITRPEVREKPFSTSADELLVMAVPVYAGRVPVVLSAWLDAFKADNTPVVCVVVYGNRDYDDALLELKDIMKQKGAVPLAGAAFIGEHSFSSEDTPVAVGRPDEADLSLAEEFGRKLADKLKSFESIDEIPELTVSGKYPYKEFSPPISADFMIVSDECTQCGLCAEACPTGAINPEESSDVVQEKCIRCCACIKICPEGARVMKPSPLKDIAVKLFNNCKERKEPVLFF</sequence>
<dbReference type="InterPro" id="IPR050157">
    <property type="entry name" value="PSI_iron-sulfur_center"/>
</dbReference>
<name>A0A0D2GHB0_9BACT</name>
<protein>
    <submittedName>
        <fullName evidence="7">Ferredoxin</fullName>
    </submittedName>
</protein>
<evidence type="ECO:0000256" key="3">
    <source>
        <dbReference type="ARBA" id="ARBA00023004"/>
    </source>
</evidence>
<dbReference type="EMBL" id="AZAC01000011">
    <property type="protein sequence ID" value="KIX14302.1"/>
    <property type="molecule type" value="Genomic_DNA"/>
</dbReference>
<keyword evidence="4" id="KW-0411">Iron-sulfur</keyword>
<dbReference type="GO" id="GO:0051539">
    <property type="term" value="F:4 iron, 4 sulfur cluster binding"/>
    <property type="evidence" value="ECO:0007669"/>
    <property type="project" value="UniProtKB-KW"/>
</dbReference>
<dbReference type="SUPFAM" id="SSF52218">
    <property type="entry name" value="Flavoproteins"/>
    <property type="match status" value="1"/>
</dbReference>
<evidence type="ECO:0000259" key="6">
    <source>
        <dbReference type="PROSITE" id="PS51379"/>
    </source>
</evidence>
<dbReference type="OrthoDB" id="9798098at2"/>
<keyword evidence="3" id="KW-0408">Iron</keyword>
<dbReference type="Gene3D" id="3.30.70.20">
    <property type="match status" value="1"/>
</dbReference>
<evidence type="ECO:0000256" key="2">
    <source>
        <dbReference type="ARBA" id="ARBA00022723"/>
    </source>
</evidence>
<dbReference type="PANTHER" id="PTHR24960:SF80">
    <property type="entry name" value="FERREDOXIN"/>
    <property type="match status" value="1"/>
</dbReference>
<accession>A0A0D2GHB0</accession>
<keyword evidence="1" id="KW-0004">4Fe-4S</keyword>
<evidence type="ECO:0000313" key="7">
    <source>
        <dbReference type="EMBL" id="KIX14302.1"/>
    </source>
</evidence>
<dbReference type="Pfam" id="PF00037">
    <property type="entry name" value="Fer4"/>
    <property type="match status" value="1"/>
</dbReference>
<dbReference type="Gene3D" id="3.40.50.360">
    <property type="match status" value="1"/>
</dbReference>
<dbReference type="InterPro" id="IPR017896">
    <property type="entry name" value="4Fe4S_Fe-S-bd"/>
</dbReference>
<dbReference type="InterPro" id="IPR029039">
    <property type="entry name" value="Flavoprotein-like_sf"/>
</dbReference>
<dbReference type="InterPro" id="IPR017900">
    <property type="entry name" value="4Fe4S_Fe_S_CS"/>
</dbReference>
<evidence type="ECO:0000256" key="4">
    <source>
        <dbReference type="ARBA" id="ARBA00023014"/>
    </source>
</evidence>
<organism evidence="7 8">
    <name type="scientific">Dethiosulfatarculus sandiegensis</name>
    <dbReference type="NCBI Taxonomy" id="1429043"/>
    <lineage>
        <taxon>Bacteria</taxon>
        <taxon>Pseudomonadati</taxon>
        <taxon>Thermodesulfobacteriota</taxon>
        <taxon>Desulfarculia</taxon>
        <taxon>Desulfarculales</taxon>
        <taxon>Desulfarculaceae</taxon>
        <taxon>Dethiosulfatarculus</taxon>
    </lineage>
</organism>
<dbReference type="NCBIfam" id="NF038196">
    <property type="entry name" value="ferrodoxin_EFR1"/>
    <property type="match status" value="1"/>
</dbReference>
<dbReference type="RefSeq" id="WP_044348300.1">
    <property type="nucleotide sequence ID" value="NZ_AZAC01000011.1"/>
</dbReference>
<feature type="domain" description="4Fe-4S ferredoxin-type" evidence="6">
    <location>
        <begin position="218"/>
        <end position="243"/>
    </location>
</feature>
<dbReference type="InterPro" id="IPR008254">
    <property type="entry name" value="Flavodoxin/NO_synth"/>
</dbReference>
<dbReference type="InterPro" id="IPR047964">
    <property type="entry name" value="EFR1-like"/>
</dbReference>
<evidence type="ECO:0000259" key="5">
    <source>
        <dbReference type="PROSITE" id="PS50902"/>
    </source>
</evidence>
<dbReference type="InParanoid" id="A0A0D2GHB0"/>
<dbReference type="Pfam" id="PF12800">
    <property type="entry name" value="Fer4_4"/>
    <property type="match status" value="1"/>
</dbReference>
<keyword evidence="2" id="KW-0479">Metal-binding</keyword>
<dbReference type="PROSITE" id="PS51379">
    <property type="entry name" value="4FE4S_FER_2"/>
    <property type="match status" value="2"/>
</dbReference>
<dbReference type="PANTHER" id="PTHR24960">
    <property type="entry name" value="PHOTOSYSTEM I IRON-SULFUR CENTER-RELATED"/>
    <property type="match status" value="1"/>
</dbReference>
<dbReference type="AlphaFoldDB" id="A0A0D2GHB0"/>
<dbReference type="SUPFAM" id="SSF54862">
    <property type="entry name" value="4Fe-4S ferredoxins"/>
    <property type="match status" value="1"/>
</dbReference>
<comment type="caution">
    <text evidence="7">The sequence shown here is derived from an EMBL/GenBank/DDBJ whole genome shotgun (WGS) entry which is preliminary data.</text>
</comment>
<gene>
    <name evidence="7" type="ORF">X474_10275</name>
</gene>
<feature type="domain" description="Flavodoxin-like" evidence="5">
    <location>
        <begin position="6"/>
        <end position="154"/>
    </location>
</feature>
<dbReference type="Proteomes" id="UP000032233">
    <property type="component" value="Unassembled WGS sequence"/>
</dbReference>
<dbReference type="PROSITE" id="PS00198">
    <property type="entry name" value="4FE4S_FER_1"/>
    <property type="match status" value="1"/>
</dbReference>
<dbReference type="GO" id="GO:0046872">
    <property type="term" value="F:metal ion binding"/>
    <property type="evidence" value="ECO:0007669"/>
    <property type="project" value="UniProtKB-KW"/>
</dbReference>
<proteinExistence type="predicted"/>
<evidence type="ECO:0000313" key="8">
    <source>
        <dbReference type="Proteomes" id="UP000032233"/>
    </source>
</evidence>
<evidence type="ECO:0000256" key="1">
    <source>
        <dbReference type="ARBA" id="ARBA00022485"/>
    </source>
</evidence>
<dbReference type="PATRIC" id="fig|1429043.3.peg.2178"/>
<dbReference type="GO" id="GO:0010181">
    <property type="term" value="F:FMN binding"/>
    <property type="evidence" value="ECO:0007669"/>
    <property type="project" value="InterPro"/>
</dbReference>
<dbReference type="STRING" id="1429043.X474_10275"/>